<evidence type="ECO:0000313" key="8">
    <source>
        <dbReference type="EMBL" id="OEU10119.1"/>
    </source>
</evidence>
<keyword evidence="2" id="KW-0963">Cytoplasm</keyword>
<evidence type="ECO:0000256" key="4">
    <source>
        <dbReference type="ARBA" id="ARBA00022942"/>
    </source>
</evidence>
<keyword evidence="4" id="KW-0647">Proteasome</keyword>
<dbReference type="SUPFAM" id="SSF48371">
    <property type="entry name" value="ARM repeat"/>
    <property type="match status" value="2"/>
</dbReference>
<keyword evidence="9" id="KW-1185">Reference proteome</keyword>
<evidence type="ECO:0000259" key="7">
    <source>
        <dbReference type="Pfam" id="PF24492"/>
    </source>
</evidence>
<reference evidence="8 9" key="1">
    <citation type="submission" date="2016-09" db="EMBL/GenBank/DDBJ databases">
        <title>Extensive genetic diversity and differential bi-allelic expression allows diatom success in the polar Southern Ocean.</title>
        <authorList>
            <consortium name="DOE Joint Genome Institute"/>
            <person name="Mock T."/>
            <person name="Otillar R.P."/>
            <person name="Strauss J."/>
            <person name="Dupont C."/>
            <person name="Frickenhaus S."/>
            <person name="Maumus F."/>
            <person name="Mcmullan M."/>
            <person name="Sanges R."/>
            <person name="Schmutz J."/>
            <person name="Toseland A."/>
            <person name="Valas R."/>
            <person name="Veluchamy A."/>
            <person name="Ward B.J."/>
            <person name="Allen A."/>
            <person name="Barry K."/>
            <person name="Falciatore A."/>
            <person name="Ferrante M."/>
            <person name="Fortunato A.E."/>
            <person name="Gloeckner G."/>
            <person name="Gruber A."/>
            <person name="Hipkin R."/>
            <person name="Janech M."/>
            <person name="Kroth P."/>
            <person name="Leese F."/>
            <person name="Lindquist E."/>
            <person name="Lyon B.R."/>
            <person name="Martin J."/>
            <person name="Mayer C."/>
            <person name="Parker M."/>
            <person name="Quesneville H."/>
            <person name="Raymond J."/>
            <person name="Uhlig C."/>
            <person name="Valentin K.U."/>
            <person name="Worden A.Z."/>
            <person name="Armbrust E.V."/>
            <person name="Bowler C."/>
            <person name="Green B."/>
            <person name="Moulton V."/>
            <person name="Van Oosterhout C."/>
            <person name="Grigoriev I."/>
        </authorList>
    </citation>
    <scope>NUCLEOTIDE SEQUENCE [LARGE SCALE GENOMIC DNA]</scope>
    <source>
        <strain evidence="8 9">CCMP1102</strain>
    </source>
</reference>
<evidence type="ECO:0000313" key="9">
    <source>
        <dbReference type="Proteomes" id="UP000095751"/>
    </source>
</evidence>
<gene>
    <name evidence="8" type="ORF">FRACYDRAFT_263968</name>
</gene>
<evidence type="ECO:0000256" key="5">
    <source>
        <dbReference type="SAM" id="MobiDB-lite"/>
    </source>
</evidence>
<name>A0A1E7EWA5_9STRA</name>
<evidence type="ECO:0000259" key="6">
    <source>
        <dbReference type="Pfam" id="PF13001"/>
    </source>
</evidence>
<feature type="region of interest" description="Disordered" evidence="5">
    <location>
        <begin position="1241"/>
        <end position="1279"/>
    </location>
</feature>
<dbReference type="GO" id="GO:0060090">
    <property type="term" value="F:molecular adaptor activity"/>
    <property type="evidence" value="ECO:0007669"/>
    <property type="project" value="InterPro"/>
</dbReference>
<dbReference type="PANTHER" id="PTHR23346">
    <property type="entry name" value="TRANSLATIONAL ACTIVATOR GCN1-RELATED"/>
    <property type="match status" value="1"/>
</dbReference>
<dbReference type="InterPro" id="IPR011989">
    <property type="entry name" value="ARM-like"/>
</dbReference>
<feature type="compositionally biased region" description="Low complexity" evidence="5">
    <location>
        <begin position="237"/>
        <end position="257"/>
    </location>
</feature>
<accession>A0A1E7EWA5</accession>
<dbReference type="GO" id="GO:0036503">
    <property type="term" value="P:ERAD pathway"/>
    <property type="evidence" value="ECO:0007669"/>
    <property type="project" value="TreeGrafter"/>
</dbReference>
<dbReference type="Pfam" id="PF24492">
    <property type="entry name" value="HEAT_ECM29"/>
    <property type="match status" value="1"/>
</dbReference>
<dbReference type="KEGG" id="fcy:FRACYDRAFT_263968"/>
<dbReference type="InterPro" id="IPR055443">
    <property type="entry name" value="HEAT_ECM29"/>
</dbReference>
<keyword evidence="3" id="KW-0677">Repeat</keyword>
<dbReference type="GO" id="GO:0000502">
    <property type="term" value="C:proteasome complex"/>
    <property type="evidence" value="ECO:0007669"/>
    <property type="project" value="UniProtKB-KW"/>
</dbReference>
<dbReference type="OrthoDB" id="16066at2759"/>
<feature type="domain" description="Proteasome component Ecm29 N-terminal" evidence="6">
    <location>
        <begin position="34"/>
        <end position="396"/>
    </location>
</feature>
<dbReference type="InParanoid" id="A0A1E7EWA5"/>
<dbReference type="GO" id="GO:0043248">
    <property type="term" value="P:proteasome assembly"/>
    <property type="evidence" value="ECO:0007669"/>
    <property type="project" value="InterPro"/>
</dbReference>
<organism evidence="8 9">
    <name type="scientific">Fragilariopsis cylindrus CCMP1102</name>
    <dbReference type="NCBI Taxonomy" id="635003"/>
    <lineage>
        <taxon>Eukaryota</taxon>
        <taxon>Sar</taxon>
        <taxon>Stramenopiles</taxon>
        <taxon>Ochrophyta</taxon>
        <taxon>Bacillariophyta</taxon>
        <taxon>Bacillariophyceae</taxon>
        <taxon>Bacillariophycidae</taxon>
        <taxon>Bacillariales</taxon>
        <taxon>Bacillariaceae</taxon>
        <taxon>Fragilariopsis</taxon>
    </lineage>
</organism>
<dbReference type="InterPro" id="IPR024372">
    <property type="entry name" value="Ecm29_N"/>
</dbReference>
<dbReference type="Pfam" id="PF13001">
    <property type="entry name" value="ECM29_N"/>
    <property type="match status" value="1"/>
</dbReference>
<comment type="subcellular location">
    <subcellularLocation>
        <location evidence="1">Cytoplasm</location>
    </subcellularLocation>
</comment>
<sequence length="2225" mass="242337">MITPVANADADVVVAPPPSIEERRKTASSDLASLNRVSHKIALVDNSQRLQTVLDKLLPRLLQRIGDNNQAQTSDNDDPQLKSILSKTHMKLVEMLSHIMKRVRDDNNCRLTNPRGILDILLTTATNNDDDRNYDDRTAKDCDSFSLNLSLTFLTLAIPRCTSSELEDLLPGFLILHACYEQRVRTSTSTASFTGASLESMKKQWHQISHLLLRTLDRIVTEEELSMKSKRISALDSSSSNNTNNNKRIKINNGNSNTSNGDASKIRKEEEPSSTSISGLEQAQRLLSQQHQQQPQDQITIADATYGLFLDALLYRTQVGNVPPPGMSSTGWERLKSGHSLTERDWAAEMALSGRLTSFKNRLMEWIAPNRRWCLFLASGDSSMDVSENAKKYLKQYFDSQRETGGFGNPTVLTKELLCLCVGGINANLILSTSTSNSISTSDNTSNDSNNNRYHDTLSLLPGDLSFRRRQVSDSHFSELIRTATKALDDVDDEDVYAVGKLAVLASDKMLFKLGNALGLSLLRGKPYIAAAELLNGLIVRLEKNRDQDDTRRFNLDARALTLAVTILTPIAGSNMSSSSGTQISQASVAVRDTIYGTVSILCRSRFAQDMFLCLMAAGNTETTVLSTDLLQILFRCVGNEIDKLRTRATAALGELLFACRRVIERRDELKKEQETLPATINPWENLDNSTTQNAQLAEISHIANQLGKSLLPILWTASNISQPRQSRVATARWSSDLLIHLDVTNATHILSFLAGDTDVTASAIAKEGLGLQGSKTVSIGDFDELVQTLISEDDAMTTTTSRPTFWDFSPNGKAVAVKCLLRSYLDDFHGGEDGLRSLMVVLTKCLTLKGIGKSLEESCSEALSVCIGTSAVARSMIQSSSLPLGLSDLRDMIVTSGSAKAKRFLADAFGNFLIDTSLLGFQWIDVVTDALSISSKSLGIEPLKPSNDVHGAALLGGTCIRLVRLHPTLITPNSYVMASKLFERFGGALPNLDDMIGNVFCDALSLSCSGGDKFKLELHDSLKTGLASVLKNEASALNRFGDGDRVNAPRVLKLIEPSGLSISIAAGSSERSNCVDALFKLLGSGAFRKDEEIGLAVGEALATFAEADCDLSAKVDVGDWPLHMDETFARNSPPAVQVVFTLLRTAKSTSNNHKRTACGPALLAVVARATRLGANENLRNCLQSFLAEVQDCFLFLLVDSKSSQMSRESCCLGLAACDKLVVASESDELKGRLLRSFGGTTNHGGSAMQETTEQAEHRRRADGADGADGADATPNFEATSTVDVGGAAGVSEASLGAYREMASAAVASGRPDILYSMLILSVSHSIWFSTEKRRDSYGPSALGKNFNNEEVKIALRPFLGKLLPRILRACHDPNKQTREQMETLWTGLTGGGEEGRKAISAYLRPTMDALVEETSSKHWRARVGACGALSQICVAAIRALDDVRIPVRESGESLGRSVRSLTIFLCNPYVDSSTSSGFIQNSAEGERDAVSASATALRWLLKTGLKQQAPEAAGICVSTLIGIIDIAKPAILEALLSDVIYALLMALSNLEPAAFSYLAIRQEAGSSGYENLSRLRIEASQNSPLATALRKCVDLVPKSRSLKYQEAVVPAIESAIRKSSGMATRTAAAECVITLCTTCPNMFQSSASSSSLLRCFFDAVYHERGGRVAQDKMNGAFGALSSLCPGSEIRKLASSATERYKQAHGSNDDASTRLASAMVLRSIAVKASKQFADPGNSDVWCKKVLPISFLGMRDPEKRVASLWQEVWEDGGAAVDLSSSNNDTGNTLEEKLIFNLTKECVKALDDNSWSRRVTGAAALVSLADKEILAPPPRRLNGTYTQSEQNRARKRRDASHLALSSLVRVFARSRIWTGKDHIARGIVQVSKVWIPFAASKEASALFGDQSLSPITFGDSASDKDLFLGDAFFEELKENIVEESDQELDDDIPADEMLSTNETTVLLIPGICRLLLMQSFPVKSALRSIADDEVLPYRSNVLQSLELLLKPLPDSDNLSHYRRRIFVAMAPKLWEVFRHSTTDESSKNITEESPLIVARSIDCFASSCWSYMQFQRNDEQESIIVSATELSQTFKFHVDLTKQVAWTVREAAAKGASKLAQCADFETLKGRKAVSTLVDIAAIALKDRRFWKVRLGGLEILKSIVLRAGNVSQAIVGKDPVETAQEKQLVLETFLPHKESIQELAKRSLNDSEAKITALSTTILAVISTWP</sequence>
<evidence type="ECO:0000256" key="3">
    <source>
        <dbReference type="ARBA" id="ARBA00022737"/>
    </source>
</evidence>
<feature type="compositionally biased region" description="Polar residues" evidence="5">
    <location>
        <begin position="1241"/>
        <end position="1253"/>
    </location>
</feature>
<dbReference type="GO" id="GO:0005737">
    <property type="term" value="C:cytoplasm"/>
    <property type="evidence" value="ECO:0007669"/>
    <property type="project" value="UniProtKB-SubCell"/>
</dbReference>
<dbReference type="GO" id="GO:0005634">
    <property type="term" value="C:nucleus"/>
    <property type="evidence" value="ECO:0007669"/>
    <property type="project" value="TreeGrafter"/>
</dbReference>
<evidence type="ECO:0000256" key="1">
    <source>
        <dbReference type="ARBA" id="ARBA00004496"/>
    </source>
</evidence>
<feature type="compositionally biased region" description="Basic and acidic residues" evidence="5">
    <location>
        <begin position="1255"/>
        <end position="1264"/>
    </location>
</feature>
<dbReference type="Proteomes" id="UP000095751">
    <property type="component" value="Unassembled WGS sequence"/>
</dbReference>
<dbReference type="EMBL" id="KV784373">
    <property type="protein sequence ID" value="OEU10119.1"/>
    <property type="molecule type" value="Genomic_DNA"/>
</dbReference>
<dbReference type="Gene3D" id="1.25.10.10">
    <property type="entry name" value="Leucine-rich Repeat Variant"/>
    <property type="match status" value="2"/>
</dbReference>
<proteinExistence type="predicted"/>
<feature type="region of interest" description="Disordered" evidence="5">
    <location>
        <begin position="230"/>
        <end position="279"/>
    </location>
</feature>
<evidence type="ECO:0000256" key="2">
    <source>
        <dbReference type="ARBA" id="ARBA00022490"/>
    </source>
</evidence>
<feature type="domain" description="Proteasome adapter and scaffold protein ECM29 HEAT-repeat" evidence="7">
    <location>
        <begin position="1533"/>
        <end position="1701"/>
    </location>
</feature>
<evidence type="ECO:0008006" key="10">
    <source>
        <dbReference type="Google" id="ProtNLM"/>
    </source>
</evidence>
<dbReference type="PANTHER" id="PTHR23346:SF19">
    <property type="entry name" value="PROTEASOME ADAPTER AND SCAFFOLD PROTEIN ECM29"/>
    <property type="match status" value="1"/>
</dbReference>
<protein>
    <recommendedName>
        <fullName evidence="10">ARM repeat-containing protein</fullName>
    </recommendedName>
</protein>
<dbReference type="InterPro" id="IPR016024">
    <property type="entry name" value="ARM-type_fold"/>
</dbReference>